<keyword evidence="4" id="KW-1185">Reference proteome</keyword>
<dbReference type="OMA" id="GADWHAW"/>
<gene>
    <name evidence="3" type="primary">Dper\GL24651</name>
    <name evidence="3" type="ORF">Dper_GL24651</name>
</gene>
<dbReference type="AlphaFoldDB" id="B4H5V0"/>
<evidence type="ECO:0000313" key="3">
    <source>
        <dbReference type="EMBL" id="EDW33167.1"/>
    </source>
</evidence>
<dbReference type="EMBL" id="CH479212">
    <property type="protein sequence ID" value="EDW33167.1"/>
    <property type="molecule type" value="Genomic_DNA"/>
</dbReference>
<organism evidence="4">
    <name type="scientific">Drosophila persimilis</name>
    <name type="common">Fruit fly</name>
    <dbReference type="NCBI Taxonomy" id="7234"/>
    <lineage>
        <taxon>Eukaryota</taxon>
        <taxon>Metazoa</taxon>
        <taxon>Ecdysozoa</taxon>
        <taxon>Arthropoda</taxon>
        <taxon>Hexapoda</taxon>
        <taxon>Insecta</taxon>
        <taxon>Pterygota</taxon>
        <taxon>Neoptera</taxon>
        <taxon>Endopterygota</taxon>
        <taxon>Diptera</taxon>
        <taxon>Brachycera</taxon>
        <taxon>Muscomorpha</taxon>
        <taxon>Ephydroidea</taxon>
        <taxon>Drosophilidae</taxon>
        <taxon>Drosophila</taxon>
        <taxon>Sophophora</taxon>
    </lineage>
</organism>
<reference evidence="3 4" key="1">
    <citation type="journal article" date="2007" name="Nature">
        <title>Evolution of genes and genomes on the Drosophila phylogeny.</title>
        <authorList>
            <consortium name="Drosophila 12 Genomes Consortium"/>
            <person name="Clark A.G."/>
            <person name="Eisen M.B."/>
            <person name="Smith D.R."/>
            <person name="Bergman C.M."/>
            <person name="Oliver B."/>
            <person name="Markow T.A."/>
            <person name="Kaufman T.C."/>
            <person name="Kellis M."/>
            <person name="Gelbart W."/>
            <person name="Iyer V.N."/>
            <person name="Pollard D.A."/>
            <person name="Sackton T.B."/>
            <person name="Larracuente A.M."/>
            <person name="Singh N.D."/>
            <person name="Abad J.P."/>
            <person name="Abt D.N."/>
            <person name="Adryan B."/>
            <person name="Aguade M."/>
            <person name="Akashi H."/>
            <person name="Anderson W.W."/>
            <person name="Aquadro C.F."/>
            <person name="Ardell D.H."/>
            <person name="Arguello R."/>
            <person name="Artieri C.G."/>
            <person name="Barbash D.A."/>
            <person name="Barker D."/>
            <person name="Barsanti P."/>
            <person name="Batterham P."/>
            <person name="Batzoglou S."/>
            <person name="Begun D."/>
            <person name="Bhutkar A."/>
            <person name="Blanco E."/>
            <person name="Bosak S.A."/>
            <person name="Bradley R.K."/>
            <person name="Brand A.D."/>
            <person name="Brent M.R."/>
            <person name="Brooks A.N."/>
            <person name="Brown R.H."/>
            <person name="Butlin R.K."/>
            <person name="Caggese C."/>
            <person name="Calvi B.R."/>
            <person name="Bernardo de Carvalho A."/>
            <person name="Caspi A."/>
            <person name="Castrezana S."/>
            <person name="Celniker S.E."/>
            <person name="Chang J.L."/>
            <person name="Chapple C."/>
            <person name="Chatterji S."/>
            <person name="Chinwalla A."/>
            <person name="Civetta A."/>
            <person name="Clifton S.W."/>
            <person name="Comeron J.M."/>
            <person name="Costello J.C."/>
            <person name="Coyne J.A."/>
            <person name="Daub J."/>
            <person name="David R.G."/>
            <person name="Delcher A.L."/>
            <person name="Delehaunty K."/>
            <person name="Do C.B."/>
            <person name="Ebling H."/>
            <person name="Edwards K."/>
            <person name="Eickbush T."/>
            <person name="Evans J.D."/>
            <person name="Filipski A."/>
            <person name="Findeiss S."/>
            <person name="Freyhult E."/>
            <person name="Fulton L."/>
            <person name="Fulton R."/>
            <person name="Garcia A.C."/>
            <person name="Gardiner A."/>
            <person name="Garfield D.A."/>
            <person name="Garvin B.E."/>
            <person name="Gibson G."/>
            <person name="Gilbert D."/>
            <person name="Gnerre S."/>
            <person name="Godfrey J."/>
            <person name="Good R."/>
            <person name="Gotea V."/>
            <person name="Gravely B."/>
            <person name="Greenberg A.J."/>
            <person name="Griffiths-Jones S."/>
            <person name="Gross S."/>
            <person name="Guigo R."/>
            <person name="Gustafson E.A."/>
            <person name="Haerty W."/>
            <person name="Hahn M.W."/>
            <person name="Halligan D.L."/>
            <person name="Halpern A.L."/>
            <person name="Halter G.M."/>
            <person name="Han M.V."/>
            <person name="Heger A."/>
            <person name="Hillier L."/>
            <person name="Hinrichs A.S."/>
            <person name="Holmes I."/>
            <person name="Hoskins R.A."/>
            <person name="Hubisz M.J."/>
            <person name="Hultmark D."/>
            <person name="Huntley M.A."/>
            <person name="Jaffe D.B."/>
            <person name="Jagadeeshan S."/>
            <person name="Jeck W.R."/>
            <person name="Johnson J."/>
            <person name="Jones C.D."/>
            <person name="Jordan W.C."/>
            <person name="Karpen G.H."/>
            <person name="Kataoka E."/>
            <person name="Keightley P.D."/>
            <person name="Kheradpour P."/>
            <person name="Kirkness E.F."/>
            <person name="Koerich L.B."/>
            <person name="Kristiansen K."/>
            <person name="Kudrna D."/>
            <person name="Kulathinal R.J."/>
            <person name="Kumar S."/>
            <person name="Kwok R."/>
            <person name="Lander E."/>
            <person name="Langley C.H."/>
            <person name="Lapoint R."/>
            <person name="Lazzaro B.P."/>
            <person name="Lee S.J."/>
            <person name="Levesque L."/>
            <person name="Li R."/>
            <person name="Lin C.F."/>
            <person name="Lin M.F."/>
            <person name="Lindblad-Toh K."/>
            <person name="Llopart A."/>
            <person name="Long M."/>
            <person name="Low L."/>
            <person name="Lozovsky E."/>
            <person name="Lu J."/>
            <person name="Luo M."/>
            <person name="Machado C.A."/>
            <person name="Makalowski W."/>
            <person name="Marzo M."/>
            <person name="Matsuda M."/>
            <person name="Matzkin L."/>
            <person name="McAllister B."/>
            <person name="McBride C.S."/>
            <person name="McKernan B."/>
            <person name="McKernan K."/>
            <person name="Mendez-Lago M."/>
            <person name="Minx P."/>
            <person name="Mollenhauer M.U."/>
            <person name="Montooth K."/>
            <person name="Mount S.M."/>
            <person name="Mu X."/>
            <person name="Myers E."/>
            <person name="Negre B."/>
            <person name="Newfeld S."/>
            <person name="Nielsen R."/>
            <person name="Noor M.A."/>
            <person name="O'Grady P."/>
            <person name="Pachter L."/>
            <person name="Papaceit M."/>
            <person name="Parisi M.J."/>
            <person name="Parisi M."/>
            <person name="Parts L."/>
            <person name="Pedersen J.S."/>
            <person name="Pesole G."/>
            <person name="Phillippy A.M."/>
            <person name="Ponting C.P."/>
            <person name="Pop M."/>
            <person name="Porcelli D."/>
            <person name="Powell J.R."/>
            <person name="Prohaska S."/>
            <person name="Pruitt K."/>
            <person name="Puig M."/>
            <person name="Quesneville H."/>
            <person name="Ram K.R."/>
            <person name="Rand D."/>
            <person name="Rasmussen M.D."/>
            <person name="Reed L.K."/>
            <person name="Reenan R."/>
            <person name="Reily A."/>
            <person name="Remington K.A."/>
            <person name="Rieger T.T."/>
            <person name="Ritchie M.G."/>
            <person name="Robin C."/>
            <person name="Rogers Y.H."/>
            <person name="Rohde C."/>
            <person name="Rozas J."/>
            <person name="Rubenfield M.J."/>
            <person name="Ruiz A."/>
            <person name="Russo S."/>
            <person name="Salzberg S.L."/>
            <person name="Sanchez-Gracia A."/>
            <person name="Saranga D.J."/>
            <person name="Sato H."/>
            <person name="Schaeffer S.W."/>
            <person name="Schatz M.C."/>
            <person name="Schlenke T."/>
            <person name="Schwartz R."/>
            <person name="Segarra C."/>
            <person name="Singh R.S."/>
            <person name="Sirot L."/>
            <person name="Sirota M."/>
            <person name="Sisneros N.B."/>
            <person name="Smith C.D."/>
            <person name="Smith T.F."/>
            <person name="Spieth J."/>
            <person name="Stage D.E."/>
            <person name="Stark A."/>
            <person name="Stephan W."/>
            <person name="Strausberg R.L."/>
            <person name="Strempel S."/>
            <person name="Sturgill D."/>
            <person name="Sutton G."/>
            <person name="Sutton G.G."/>
            <person name="Tao W."/>
            <person name="Teichmann S."/>
            <person name="Tobari Y.N."/>
            <person name="Tomimura Y."/>
            <person name="Tsolas J.M."/>
            <person name="Valente V.L."/>
            <person name="Venter E."/>
            <person name="Venter J.C."/>
            <person name="Vicario S."/>
            <person name="Vieira F.G."/>
            <person name="Vilella A.J."/>
            <person name="Villasante A."/>
            <person name="Walenz B."/>
            <person name="Wang J."/>
            <person name="Wasserman M."/>
            <person name="Watts T."/>
            <person name="Wilson D."/>
            <person name="Wilson R.K."/>
            <person name="Wing R.A."/>
            <person name="Wolfner M.F."/>
            <person name="Wong A."/>
            <person name="Wong G.K."/>
            <person name="Wu C.I."/>
            <person name="Wu G."/>
            <person name="Yamamoto D."/>
            <person name="Yang H.P."/>
            <person name="Yang S.P."/>
            <person name="Yorke J.A."/>
            <person name="Yoshida K."/>
            <person name="Zdobnov E."/>
            <person name="Zhang P."/>
            <person name="Zhang Y."/>
            <person name="Zimin A.V."/>
            <person name="Baldwin J."/>
            <person name="Abdouelleil A."/>
            <person name="Abdulkadir J."/>
            <person name="Abebe A."/>
            <person name="Abera B."/>
            <person name="Abreu J."/>
            <person name="Acer S.C."/>
            <person name="Aftuck L."/>
            <person name="Alexander A."/>
            <person name="An P."/>
            <person name="Anderson E."/>
            <person name="Anderson S."/>
            <person name="Arachi H."/>
            <person name="Azer M."/>
            <person name="Bachantsang P."/>
            <person name="Barry A."/>
            <person name="Bayul T."/>
            <person name="Berlin A."/>
            <person name="Bessette D."/>
            <person name="Bloom T."/>
            <person name="Blye J."/>
            <person name="Boguslavskiy L."/>
            <person name="Bonnet C."/>
            <person name="Boukhgalter B."/>
            <person name="Bourzgui I."/>
            <person name="Brown A."/>
            <person name="Cahill P."/>
            <person name="Channer S."/>
            <person name="Cheshatsang Y."/>
            <person name="Chuda L."/>
            <person name="Citroen M."/>
            <person name="Collymore A."/>
            <person name="Cooke P."/>
            <person name="Costello M."/>
            <person name="D'Aco K."/>
            <person name="Daza R."/>
            <person name="De Haan G."/>
            <person name="DeGray S."/>
            <person name="DeMaso C."/>
            <person name="Dhargay N."/>
            <person name="Dooley K."/>
            <person name="Dooley E."/>
            <person name="Doricent M."/>
            <person name="Dorje P."/>
            <person name="Dorjee K."/>
            <person name="Dupes A."/>
            <person name="Elong R."/>
            <person name="Falk J."/>
            <person name="Farina A."/>
            <person name="Faro S."/>
            <person name="Ferguson D."/>
            <person name="Fisher S."/>
            <person name="Foley C.D."/>
            <person name="Franke A."/>
            <person name="Friedrich D."/>
            <person name="Gadbois L."/>
            <person name="Gearin G."/>
            <person name="Gearin C.R."/>
            <person name="Giannoukos G."/>
            <person name="Goode T."/>
            <person name="Graham J."/>
            <person name="Grandbois E."/>
            <person name="Grewal S."/>
            <person name="Gyaltsen K."/>
            <person name="Hafez N."/>
            <person name="Hagos B."/>
            <person name="Hall J."/>
            <person name="Henson C."/>
            <person name="Hollinger A."/>
            <person name="Honan T."/>
            <person name="Huard M.D."/>
            <person name="Hughes L."/>
            <person name="Hurhula B."/>
            <person name="Husby M.E."/>
            <person name="Kamat A."/>
            <person name="Kanga B."/>
            <person name="Kashin S."/>
            <person name="Khazanovich D."/>
            <person name="Kisner P."/>
            <person name="Lance K."/>
            <person name="Lara M."/>
            <person name="Lee W."/>
            <person name="Lennon N."/>
            <person name="Letendre F."/>
            <person name="LeVine R."/>
            <person name="Lipovsky A."/>
            <person name="Liu X."/>
            <person name="Liu J."/>
            <person name="Liu S."/>
            <person name="Lokyitsang T."/>
            <person name="Lokyitsang Y."/>
            <person name="Lubonja R."/>
            <person name="Lui A."/>
            <person name="MacDonald P."/>
            <person name="Magnisalis V."/>
            <person name="Maru K."/>
            <person name="Matthews C."/>
            <person name="McCusker W."/>
            <person name="McDonough S."/>
            <person name="Mehta T."/>
            <person name="Meldrim J."/>
            <person name="Meneus L."/>
            <person name="Mihai O."/>
            <person name="Mihalev A."/>
            <person name="Mihova T."/>
            <person name="Mittelman R."/>
            <person name="Mlenga V."/>
            <person name="Montmayeur A."/>
            <person name="Mulrain L."/>
            <person name="Navidi A."/>
            <person name="Naylor J."/>
            <person name="Negash T."/>
            <person name="Nguyen T."/>
            <person name="Nguyen N."/>
            <person name="Nicol R."/>
            <person name="Norbu C."/>
            <person name="Norbu N."/>
            <person name="Novod N."/>
            <person name="O'Neill B."/>
            <person name="Osman S."/>
            <person name="Markiewicz E."/>
            <person name="Oyono O.L."/>
            <person name="Patti C."/>
            <person name="Phunkhang P."/>
            <person name="Pierre F."/>
            <person name="Priest M."/>
            <person name="Raghuraman S."/>
            <person name="Rege F."/>
            <person name="Reyes R."/>
            <person name="Rise C."/>
            <person name="Rogov P."/>
            <person name="Ross K."/>
            <person name="Ryan E."/>
            <person name="Settipalli S."/>
            <person name="Shea T."/>
            <person name="Sherpa N."/>
            <person name="Shi L."/>
            <person name="Shih D."/>
            <person name="Sparrow T."/>
            <person name="Spaulding J."/>
            <person name="Stalker J."/>
            <person name="Stange-Thomann N."/>
            <person name="Stavropoulos S."/>
            <person name="Stone C."/>
            <person name="Strader C."/>
            <person name="Tesfaye S."/>
            <person name="Thomson T."/>
            <person name="Thoulutsang Y."/>
            <person name="Thoulutsang D."/>
            <person name="Topham K."/>
            <person name="Topping I."/>
            <person name="Tsamla T."/>
            <person name="Vassiliev H."/>
            <person name="Vo A."/>
            <person name="Wangchuk T."/>
            <person name="Wangdi T."/>
            <person name="Weiand M."/>
            <person name="Wilkinson J."/>
            <person name="Wilson A."/>
            <person name="Yadav S."/>
            <person name="Young G."/>
            <person name="Yu Q."/>
            <person name="Zembek L."/>
            <person name="Zhong D."/>
            <person name="Zimmer A."/>
            <person name="Zwirko Z."/>
            <person name="Jaffe D.B."/>
            <person name="Alvarez P."/>
            <person name="Brockman W."/>
            <person name="Butler J."/>
            <person name="Chin C."/>
            <person name="Gnerre S."/>
            <person name="Grabherr M."/>
            <person name="Kleber M."/>
            <person name="Mauceli E."/>
            <person name="MacCallum I."/>
        </authorList>
    </citation>
    <scope>NUCLEOTIDE SEQUENCE [LARGE SCALE GENOMIC DNA]</scope>
    <source>
        <strain evidence="4">MSH-3 / Tucson 14011-0111.49</strain>
    </source>
</reference>
<dbReference type="HOGENOM" id="CLU_2212658_0_0_1"/>
<name>B4H5V0_DROPE</name>
<dbReference type="KEGG" id="dpe:6601198"/>
<feature type="signal peptide" evidence="2">
    <location>
        <begin position="1"/>
        <end position="17"/>
    </location>
</feature>
<evidence type="ECO:0000313" key="4">
    <source>
        <dbReference type="Proteomes" id="UP000008744"/>
    </source>
</evidence>
<keyword evidence="2" id="KW-0732">Signal</keyword>
<dbReference type="Proteomes" id="UP000008744">
    <property type="component" value="Unassembled WGS sequence"/>
</dbReference>
<evidence type="ECO:0000256" key="2">
    <source>
        <dbReference type="SAM" id="SignalP"/>
    </source>
</evidence>
<proteinExistence type="predicted"/>
<evidence type="ECO:0000256" key="1">
    <source>
        <dbReference type="SAM" id="MobiDB-lite"/>
    </source>
</evidence>
<dbReference type="InterPro" id="IPR008450">
    <property type="entry name" value="Chorion_S16"/>
</dbReference>
<feature type="region of interest" description="Disordered" evidence="1">
    <location>
        <begin position="87"/>
        <end position="107"/>
    </location>
</feature>
<dbReference type="STRING" id="7234.B4H5V0"/>
<dbReference type="Pfam" id="PF05836">
    <property type="entry name" value="Chorion_S16"/>
    <property type="match status" value="1"/>
</dbReference>
<sequence length="107" mass="11808">MRLLCLLLACYISAIVAHRPSYRSGPGGYVDVVDAPGAAASAANLDGADWHAWEQVRPLLAKRYGPLDKLQMGSNLSRRVTMVEPMARRRCRRSTEDPTIPADRNSQ</sequence>
<dbReference type="GO" id="GO:0042600">
    <property type="term" value="C:egg chorion"/>
    <property type="evidence" value="ECO:0007669"/>
    <property type="project" value="InterPro"/>
</dbReference>
<accession>B4H5V0</accession>
<protein>
    <submittedName>
        <fullName evidence="3">GL24651</fullName>
    </submittedName>
</protein>
<feature type="chain" id="PRO_5002808073" evidence="2">
    <location>
        <begin position="18"/>
        <end position="107"/>
    </location>
</feature>